<dbReference type="PIRSF" id="PIRSF000429">
    <property type="entry name" value="Ac-CoA_Ac_transf"/>
    <property type="match status" value="1"/>
</dbReference>
<organism evidence="2 3">
    <name type="scientific">Nonomuraea fuscirosea</name>
    <dbReference type="NCBI Taxonomy" id="1291556"/>
    <lineage>
        <taxon>Bacteria</taxon>
        <taxon>Bacillati</taxon>
        <taxon>Actinomycetota</taxon>
        <taxon>Actinomycetes</taxon>
        <taxon>Streptosporangiales</taxon>
        <taxon>Streptosporangiaceae</taxon>
        <taxon>Nonomuraea</taxon>
    </lineage>
</organism>
<dbReference type="InterPro" id="IPR055140">
    <property type="entry name" value="Thiolase_C_2"/>
</dbReference>
<protein>
    <submittedName>
        <fullName evidence="2">Acetyl-CoA C-acetyltransferase</fullName>
    </submittedName>
</protein>
<dbReference type="OrthoDB" id="9785768at2"/>
<comment type="caution">
    <text evidence="2">The sequence shown here is derived from an EMBL/GenBank/DDBJ whole genome shotgun (WGS) entry which is preliminary data.</text>
</comment>
<dbReference type="PANTHER" id="PTHR42870:SF1">
    <property type="entry name" value="NON-SPECIFIC LIPID-TRANSFER PROTEIN-LIKE 2"/>
    <property type="match status" value="1"/>
</dbReference>
<keyword evidence="2" id="KW-0808">Transferase</keyword>
<accession>A0A2T0N7I0</accession>
<reference evidence="2 3" key="1">
    <citation type="submission" date="2018-03" db="EMBL/GenBank/DDBJ databases">
        <title>Genomic Encyclopedia of Type Strains, Phase III (KMG-III): the genomes of soil and plant-associated and newly described type strains.</title>
        <authorList>
            <person name="Whitman W."/>
        </authorList>
    </citation>
    <scope>NUCLEOTIDE SEQUENCE [LARGE SCALE GENOMIC DNA]</scope>
    <source>
        <strain evidence="2 3">CGMCC 4.7104</strain>
    </source>
</reference>
<name>A0A2T0N7I0_9ACTN</name>
<evidence type="ECO:0000259" key="1">
    <source>
        <dbReference type="Pfam" id="PF22691"/>
    </source>
</evidence>
<feature type="domain" description="Thiolase C-terminal" evidence="1">
    <location>
        <begin position="244"/>
        <end position="378"/>
    </location>
</feature>
<dbReference type="NCBIfam" id="NF006180">
    <property type="entry name" value="PRK08313.1"/>
    <property type="match status" value="1"/>
</dbReference>
<keyword evidence="3" id="KW-1185">Reference proteome</keyword>
<dbReference type="Pfam" id="PF22691">
    <property type="entry name" value="Thiolase_C_1"/>
    <property type="match status" value="1"/>
</dbReference>
<dbReference type="PANTHER" id="PTHR42870">
    <property type="entry name" value="ACETYL-COA C-ACETYLTRANSFERASE"/>
    <property type="match status" value="1"/>
</dbReference>
<dbReference type="Proteomes" id="UP000238312">
    <property type="component" value="Unassembled WGS sequence"/>
</dbReference>
<dbReference type="Gene3D" id="3.40.47.10">
    <property type="match status" value="1"/>
</dbReference>
<evidence type="ECO:0000313" key="3">
    <source>
        <dbReference type="Proteomes" id="UP000238312"/>
    </source>
</evidence>
<dbReference type="EMBL" id="PVNG01000003">
    <property type="protein sequence ID" value="PRX68509.1"/>
    <property type="molecule type" value="Genomic_DNA"/>
</dbReference>
<gene>
    <name evidence="2" type="ORF">B0I32_103471</name>
</gene>
<sequence>MGNRCAVIGVGQTHYTTKRRDVSIAGLVREAALRALEDAGLTFKDIDAVVIGKAPDLFEGVMMPESYLADALGAAGKPMMRVHTAGSVGGSTALVGASLIQGGVHERVLVVAFEKQSESNATWALSTHLPFSASLVVGAGGYFAPHIREYMRRSGAPGHIGTLVAVKDRLNALKNPYAHLRIPGIDQKMVESTPMLWEPIRYLETCPSSDGACAMVLSSEAAVTGTPAWVHGTAMRSEPIFRASRDTVSPQAGKDCAADVYRQAGIADPRRQIDVAEVYVPFSWYEPMWLENLGFAAEGEGWKLTESGATALDGDIPWNASGGVLSSNPIGASGLIRFAEAALQVRGMAGEHQVDGARTALGHAYGGGAQFFAMWIVGRERP</sequence>
<dbReference type="InterPro" id="IPR016039">
    <property type="entry name" value="Thiolase-like"/>
</dbReference>
<dbReference type="InterPro" id="IPR002155">
    <property type="entry name" value="Thiolase"/>
</dbReference>
<dbReference type="GO" id="GO:0016747">
    <property type="term" value="F:acyltransferase activity, transferring groups other than amino-acyl groups"/>
    <property type="evidence" value="ECO:0007669"/>
    <property type="project" value="InterPro"/>
</dbReference>
<dbReference type="RefSeq" id="WP_106236794.1">
    <property type="nucleotide sequence ID" value="NZ_JBFAIB010000003.1"/>
</dbReference>
<dbReference type="SUPFAM" id="SSF53901">
    <property type="entry name" value="Thiolase-like"/>
    <property type="match status" value="2"/>
</dbReference>
<dbReference type="AlphaFoldDB" id="A0A2T0N7I0"/>
<proteinExistence type="predicted"/>
<dbReference type="CDD" id="cd00829">
    <property type="entry name" value="SCP-x_thiolase"/>
    <property type="match status" value="1"/>
</dbReference>
<evidence type="ECO:0000313" key="2">
    <source>
        <dbReference type="EMBL" id="PRX68509.1"/>
    </source>
</evidence>